<feature type="compositionally biased region" description="Basic and acidic residues" evidence="1">
    <location>
        <begin position="1"/>
        <end position="11"/>
    </location>
</feature>
<dbReference type="Proteomes" id="UP000000417">
    <property type="component" value="Chromosome"/>
</dbReference>
<gene>
    <name evidence="2" type="ordered locus">STH3156</name>
</gene>
<name>Q67JL2_SYMTH</name>
<evidence type="ECO:0000313" key="2">
    <source>
        <dbReference type="EMBL" id="BAD42138.1"/>
    </source>
</evidence>
<dbReference type="EMBL" id="AP006840">
    <property type="protein sequence ID" value="BAD42138.1"/>
    <property type="molecule type" value="Genomic_DNA"/>
</dbReference>
<reference evidence="2 3" key="1">
    <citation type="journal article" date="2004" name="Nucleic Acids Res.">
        <title>Genome sequence of Symbiobacterium thermophilum, an uncultivable bacterium that depends on microbial commensalism.</title>
        <authorList>
            <person name="Ueda K."/>
            <person name="Yamashita A."/>
            <person name="Ishikawa J."/>
            <person name="Shimada M."/>
            <person name="Watsuji T."/>
            <person name="Morimura K."/>
            <person name="Ikeda H."/>
            <person name="Hattori M."/>
            <person name="Beppu T."/>
        </authorList>
    </citation>
    <scope>NUCLEOTIDE SEQUENCE [LARGE SCALE GENOMIC DNA]</scope>
    <source>
        <strain evidence="3">T / IAM 14863</strain>
    </source>
</reference>
<keyword evidence="3" id="KW-1185">Reference proteome</keyword>
<protein>
    <submittedName>
        <fullName evidence="2">Uncharacterized protein</fullName>
    </submittedName>
</protein>
<organism evidence="2 3">
    <name type="scientific">Symbiobacterium thermophilum (strain DSM 24528 / JCM 14929 / IAM 14863 / T)</name>
    <dbReference type="NCBI Taxonomy" id="292459"/>
    <lineage>
        <taxon>Bacteria</taxon>
        <taxon>Bacillati</taxon>
        <taxon>Bacillota</taxon>
        <taxon>Clostridia</taxon>
        <taxon>Eubacteriales</taxon>
        <taxon>Symbiobacteriaceae</taxon>
        <taxon>Symbiobacterium</taxon>
    </lineage>
</organism>
<dbReference type="AlphaFoldDB" id="Q67JL2"/>
<sequence length="78" mass="8322">MPMPRPLHDLRQPQIGPTAGDLGQSAFAANLRDVDGPDAGPQIEATVRPWEAPEPRNPPPGQRRPSGPALRLGADVKD</sequence>
<proteinExistence type="predicted"/>
<dbReference type="KEGG" id="sth:STH3156"/>
<accession>Q67JL2</accession>
<evidence type="ECO:0000256" key="1">
    <source>
        <dbReference type="SAM" id="MobiDB-lite"/>
    </source>
</evidence>
<feature type="region of interest" description="Disordered" evidence="1">
    <location>
        <begin position="1"/>
        <end position="78"/>
    </location>
</feature>
<evidence type="ECO:0000313" key="3">
    <source>
        <dbReference type="Proteomes" id="UP000000417"/>
    </source>
</evidence>
<dbReference type="HOGENOM" id="CLU_2620761_0_0_9"/>